<reference evidence="4 7" key="3">
    <citation type="journal article" date="2020" name="Microbiol. Resour. Announc.">
        <title>Complete genome sequence of Pseudomonas otitidis strain MrB4, isolated from Lake Biwa in Japan.</title>
        <authorList>
            <person name="Miyazaki K."/>
            <person name="Hase E."/>
            <person name="Maruya T."/>
        </authorList>
    </citation>
    <scope>NUCLEOTIDE SEQUENCE [LARGE SCALE GENOMIC DNA]</scope>
    <source>
        <strain evidence="4 7">MrB4</strain>
    </source>
</reference>
<reference evidence="5 6" key="2">
    <citation type="submission" date="2019-12" db="EMBL/GenBank/DDBJ databases">
        <title>Draft genome sequence of Pseudomonas otitidis recovered from a chicken carcass.</title>
        <authorList>
            <person name="Vieira T.R."/>
            <person name="Oliviera E.F.C."/>
            <person name="Silva N.M.V."/>
            <person name="Sambrano G.E."/>
            <person name="Cibulski S.P."/>
            <person name="Cardoso M.R.I."/>
        </authorList>
    </citation>
    <scope>NUCLEOTIDE SEQUENCE [LARGE SCALE GENOMIC DNA]</scope>
    <source>
        <strain evidence="5 6">25_K</strain>
    </source>
</reference>
<dbReference type="EMBL" id="AP022213">
    <property type="protein sequence ID" value="BBT15442.1"/>
    <property type="molecule type" value="Genomic_DNA"/>
</dbReference>
<dbReference type="AlphaFoldDB" id="A0A1I0TPQ9"/>
<feature type="domain" description="Water stress and hypersensitive response" evidence="2">
    <location>
        <begin position="40"/>
        <end position="159"/>
    </location>
</feature>
<dbReference type="Pfam" id="PF03168">
    <property type="entry name" value="LEA_2"/>
    <property type="match status" value="1"/>
</dbReference>
<comment type="similarity">
    <text evidence="1">Belongs to the LEA type 2 family.</text>
</comment>
<proteinExistence type="inferred from homology"/>
<protein>
    <recommendedName>
        <fullName evidence="2">Water stress and hypersensitive response domain-containing protein</fullName>
    </recommendedName>
</protein>
<dbReference type="EMBL" id="WTFN01000075">
    <property type="protein sequence ID" value="MWK58935.1"/>
    <property type="molecule type" value="Genomic_DNA"/>
</dbReference>
<evidence type="ECO:0000256" key="1">
    <source>
        <dbReference type="ARBA" id="ARBA00005960"/>
    </source>
</evidence>
<dbReference type="RefSeq" id="WP_044413328.1">
    <property type="nucleotide sequence ID" value="NZ_AP022213.1"/>
</dbReference>
<reference evidence="3 8" key="1">
    <citation type="submission" date="2019-12" db="EMBL/GenBank/DDBJ databases">
        <title>complete genome sequences of Pseudomonas otitidis str. WP8-S17-CRE-03 isolated from wastewater treatment plant effluent.</title>
        <authorList>
            <person name="Sekizuka T."/>
            <person name="Itokawa K."/>
            <person name="Yatsu K."/>
            <person name="Inamine Y."/>
            <person name="Kuroda M."/>
        </authorList>
    </citation>
    <scope>NUCLEOTIDE SEQUENCE [LARGE SCALE GENOMIC DNA]</scope>
    <source>
        <strain evidence="3 8">WP8-S17-CRE-03</strain>
    </source>
</reference>
<dbReference type="GeneID" id="57396658"/>
<dbReference type="InterPro" id="IPR045043">
    <property type="entry name" value="Lea14-like"/>
</dbReference>
<dbReference type="SUPFAM" id="SSF117070">
    <property type="entry name" value="LEA14-like"/>
    <property type="match status" value="1"/>
</dbReference>
<evidence type="ECO:0000313" key="8">
    <source>
        <dbReference type="Proteomes" id="UP000515591"/>
    </source>
</evidence>
<dbReference type="PANTHER" id="PTHR31459">
    <property type="match status" value="1"/>
</dbReference>
<dbReference type="SMART" id="SM00769">
    <property type="entry name" value="WHy"/>
    <property type="match status" value="1"/>
</dbReference>
<dbReference type="InterPro" id="IPR004864">
    <property type="entry name" value="LEA_2"/>
</dbReference>
<dbReference type="STRING" id="319939.SAMN05216263_105233"/>
<organism evidence="5 6">
    <name type="scientific">Metapseudomonas otitidis</name>
    <dbReference type="NCBI Taxonomy" id="319939"/>
    <lineage>
        <taxon>Bacteria</taxon>
        <taxon>Pseudomonadati</taxon>
        <taxon>Pseudomonadota</taxon>
        <taxon>Gammaproteobacteria</taxon>
        <taxon>Pseudomonadales</taxon>
        <taxon>Pseudomonadaceae</taxon>
        <taxon>Metapseudomonas</taxon>
    </lineage>
</organism>
<dbReference type="KEGG" id="poj:PtoMrB4_14440"/>
<dbReference type="Proteomes" id="UP000501237">
    <property type="component" value="Chromosome"/>
</dbReference>
<dbReference type="Proteomes" id="UP000461288">
    <property type="component" value="Unassembled WGS sequence"/>
</dbReference>
<evidence type="ECO:0000259" key="2">
    <source>
        <dbReference type="SMART" id="SM00769"/>
    </source>
</evidence>
<sequence length="166" mass="18881">MFYQAQTIRILSLLVLLTLSASGLSGCSTWLTGGFRDPDVQLVKVDVIKARLLEQQFLLRFRVDNPNDVSLPIRGLAYTVYLNDVKLATGESDTWFTVPALGRETFEVPVRTNLWRHMKYIVKLLEKPNEVIRYRLEGEVKTGLMFGKSVHLARNGEIIPGNYIPE</sequence>
<gene>
    <name evidence="5" type="ORF">GO594_23370</name>
    <name evidence="4" type="ORF">PtoMrB4_14440</name>
    <name evidence="3" type="ORF">WP8S17C03_14910</name>
</gene>
<evidence type="ECO:0000313" key="4">
    <source>
        <dbReference type="EMBL" id="BCA27467.1"/>
    </source>
</evidence>
<evidence type="ECO:0000313" key="5">
    <source>
        <dbReference type="EMBL" id="MWK58935.1"/>
    </source>
</evidence>
<evidence type="ECO:0000313" key="3">
    <source>
        <dbReference type="EMBL" id="BBT15442.1"/>
    </source>
</evidence>
<dbReference type="InterPro" id="IPR013990">
    <property type="entry name" value="WHy-dom"/>
</dbReference>
<dbReference type="EMBL" id="AP022642">
    <property type="protein sequence ID" value="BCA27467.1"/>
    <property type="molecule type" value="Genomic_DNA"/>
</dbReference>
<evidence type="ECO:0000313" key="7">
    <source>
        <dbReference type="Proteomes" id="UP000501237"/>
    </source>
</evidence>
<evidence type="ECO:0000313" key="6">
    <source>
        <dbReference type="Proteomes" id="UP000461288"/>
    </source>
</evidence>
<dbReference type="Proteomes" id="UP000515591">
    <property type="component" value="Chromosome"/>
</dbReference>
<dbReference type="PANTHER" id="PTHR31459:SF2">
    <property type="entry name" value="OS03G0843300 PROTEIN"/>
    <property type="match status" value="1"/>
</dbReference>
<dbReference type="GO" id="GO:0009269">
    <property type="term" value="P:response to desiccation"/>
    <property type="evidence" value="ECO:0007669"/>
    <property type="project" value="InterPro"/>
</dbReference>
<dbReference type="Gene3D" id="2.60.40.1820">
    <property type="match status" value="1"/>
</dbReference>
<accession>A0A1I0TPQ9</accession>
<name>A0A1I0TPQ9_9GAMM</name>